<protein>
    <submittedName>
        <fullName evidence="1">Uncharacterized protein</fullName>
    </submittedName>
</protein>
<accession>A0A1L7WPS2</accession>
<sequence length="163" mass="17825">MAMLTMLAADYLKLSSFVDRLAYIAISSISSQVKRQQLKVVKHQIKESAKHGTLNAVGHNISHLAATAAGLHVSVAVIHLLIKLMASNVGHIGIKFLASAAAKKMMFIIVKEYATTAVTGIVPWRKCLILSIFNWDELLQKIAQDEEFQEMVQGLDKAIGEIG</sequence>
<dbReference type="OrthoDB" id="5363676at2759"/>
<keyword evidence="2" id="KW-1185">Reference proteome</keyword>
<proteinExistence type="predicted"/>
<dbReference type="AlphaFoldDB" id="A0A1L7WPS2"/>
<dbReference type="Proteomes" id="UP000184330">
    <property type="component" value="Unassembled WGS sequence"/>
</dbReference>
<evidence type="ECO:0000313" key="2">
    <source>
        <dbReference type="Proteomes" id="UP000184330"/>
    </source>
</evidence>
<gene>
    <name evidence="1" type="ORF">PAC_04658</name>
</gene>
<dbReference type="EMBL" id="FJOG01000005">
    <property type="protein sequence ID" value="CZR54774.1"/>
    <property type="molecule type" value="Genomic_DNA"/>
</dbReference>
<evidence type="ECO:0000313" key="1">
    <source>
        <dbReference type="EMBL" id="CZR54774.1"/>
    </source>
</evidence>
<organism evidence="1 2">
    <name type="scientific">Phialocephala subalpina</name>
    <dbReference type="NCBI Taxonomy" id="576137"/>
    <lineage>
        <taxon>Eukaryota</taxon>
        <taxon>Fungi</taxon>
        <taxon>Dikarya</taxon>
        <taxon>Ascomycota</taxon>
        <taxon>Pezizomycotina</taxon>
        <taxon>Leotiomycetes</taxon>
        <taxon>Helotiales</taxon>
        <taxon>Mollisiaceae</taxon>
        <taxon>Phialocephala</taxon>
        <taxon>Phialocephala fortinii species complex</taxon>
    </lineage>
</organism>
<name>A0A1L7WPS2_9HELO</name>
<reference evidence="1 2" key="1">
    <citation type="submission" date="2016-03" db="EMBL/GenBank/DDBJ databases">
        <authorList>
            <person name="Ploux O."/>
        </authorList>
    </citation>
    <scope>NUCLEOTIDE SEQUENCE [LARGE SCALE GENOMIC DNA]</scope>
    <source>
        <strain evidence="1 2">UAMH 11012</strain>
    </source>
</reference>